<accession>A0A438IGG1</accession>
<protein>
    <submittedName>
        <fullName evidence="1">Uncharacterized protein</fullName>
    </submittedName>
</protein>
<proteinExistence type="predicted"/>
<gene>
    <name evidence="1" type="ORF">CK203_031560</name>
</gene>
<organism evidence="1 2">
    <name type="scientific">Vitis vinifera</name>
    <name type="common">Grape</name>
    <dbReference type="NCBI Taxonomy" id="29760"/>
    <lineage>
        <taxon>Eukaryota</taxon>
        <taxon>Viridiplantae</taxon>
        <taxon>Streptophyta</taxon>
        <taxon>Embryophyta</taxon>
        <taxon>Tracheophyta</taxon>
        <taxon>Spermatophyta</taxon>
        <taxon>Magnoliopsida</taxon>
        <taxon>eudicotyledons</taxon>
        <taxon>Gunneridae</taxon>
        <taxon>Pentapetalae</taxon>
        <taxon>rosids</taxon>
        <taxon>Vitales</taxon>
        <taxon>Vitaceae</taxon>
        <taxon>Viteae</taxon>
        <taxon>Vitis</taxon>
    </lineage>
</organism>
<dbReference type="AlphaFoldDB" id="A0A438IGG1"/>
<comment type="caution">
    <text evidence="1">The sequence shown here is derived from an EMBL/GenBank/DDBJ whole genome shotgun (WGS) entry which is preliminary data.</text>
</comment>
<name>A0A438IGG1_VITVI</name>
<dbReference type="EMBL" id="QGNW01000112">
    <property type="protein sequence ID" value="RVW95757.1"/>
    <property type="molecule type" value="Genomic_DNA"/>
</dbReference>
<dbReference type="Proteomes" id="UP000288805">
    <property type="component" value="Unassembled WGS sequence"/>
</dbReference>
<evidence type="ECO:0000313" key="2">
    <source>
        <dbReference type="Proteomes" id="UP000288805"/>
    </source>
</evidence>
<reference evidence="1 2" key="1">
    <citation type="journal article" date="2018" name="PLoS Genet.">
        <title>Population sequencing reveals clonal diversity and ancestral inbreeding in the grapevine cultivar Chardonnay.</title>
        <authorList>
            <person name="Roach M.J."/>
            <person name="Johnson D.L."/>
            <person name="Bohlmann J."/>
            <person name="van Vuuren H.J."/>
            <person name="Jones S.J."/>
            <person name="Pretorius I.S."/>
            <person name="Schmidt S.A."/>
            <person name="Borneman A.R."/>
        </authorList>
    </citation>
    <scope>NUCLEOTIDE SEQUENCE [LARGE SCALE GENOMIC DNA]</scope>
    <source>
        <strain evidence="2">cv. Chardonnay</strain>
        <tissue evidence="1">Leaf</tissue>
    </source>
</reference>
<evidence type="ECO:0000313" key="1">
    <source>
        <dbReference type="EMBL" id="RVW95757.1"/>
    </source>
</evidence>
<sequence>MGLAMTTNTLPPALLSASSISSSFRRPLYCHYSSISASPRILSSVAPVGWKRERISKVQFSVEKACHLLNSVEGKGFCIVSLLIKGRKIHALNPSSISLISDVLNINSQFGVLLPLSVLLPLPLPLHCLSCCYYGTITAAIRAALPPVAHIHHWCCCCFHISTTLLTDANTTSTYSDSLNSLAPAMNCTTTSFSSNSCTEPWNSIFS</sequence>